<dbReference type="GO" id="GO:0008270">
    <property type="term" value="F:zinc ion binding"/>
    <property type="evidence" value="ECO:0007669"/>
    <property type="project" value="UniProtKB-KW"/>
</dbReference>
<dbReference type="SUPFAM" id="SSF54171">
    <property type="entry name" value="DNA-binding domain"/>
    <property type="match status" value="1"/>
</dbReference>
<keyword evidence="6" id="KW-0479">Metal-binding</keyword>
<name>A0A6I9S5I8_ELAGV</name>
<keyword evidence="6" id="KW-0862">Zinc</keyword>
<dbReference type="SMART" id="SM00355">
    <property type="entry name" value="ZnF_C2H2"/>
    <property type="match status" value="2"/>
</dbReference>
<sequence>MATELIPVVDLRLLSQAELNTLSLSCPNAFDPRRCDDIVVPKIDRSVFNESAGSRKQTYSRLRLAPRKPDGPPSSSSSIARRRPRGLLSSSSLHSSSATAATDGAGAEGDDPGRRENQQIVSFLRQLFAREDSAPPPQLPSQSQTLAPAVATPICALRNHDAGDSSSKVLVVVDDKDREVLNAKGEAVDLVGLGEKVDPFGEELRRRTAGLEAEELLRFLSGLEGQWGSRRKRRKIVDASVVGDDLPRGWKLLLELNKNEGVAWLNCRRYVSPNGKQFVSCKEVSSYILSLIGHPNDGQSVSVRNDGSTCELDKLTPRSAAGLTHQEDITGENCCLSSGTPIASYSANNPKQVVLYRAEKQTMDDVKNILECHACNLTFGDKDTYLQHQLLFHQRSAKRRRLGKSIGDGVIVKDGKYECQFCHKTFNERPRYNGHIGAHVRYQGLSAEALSDNIMTRKIFNPSPIAAVPYGLSETDLAKQNEETCNAKSADELHVDSFQWETKNPEIDHNAKYGGSETIEVACTSISIDDHNNDHNLINYKSHEIVQERNIIDDKSTACMDAISPSVVDVNNVAQNCSCVTTQEASTSKFIDDQANSIDMIDHKCEVVEASNVGDLKPNDSQGNDCGNIGGHKFEEVITSSNTKDVKPDACLDAMFSPPKNVDIATGETVTEIGPSTMGISVDNINDYDMTGYKSEEVVDINNAMGTAPIDSISPSLLNMDIMTHETDNEIDLSSCTMIPEIGKHGTDKKVNSESHLITISGNESSYGIETYANDILASSMEENILGELDTSGNGLKTEFAGCHSLSDKQPVMENIMADEFNASCTDTTFVSGHTGAIEADAHCMFDIDMKESVVEEMDKPGNVLENCFGGSNAGCEEVVLSDGVANNDGTNSLQGNVTGTSSWVHSADGVPILDMIPKQCEDELSSAGRKHENLPGAANSSEFVRLAGLESISVTEPSIEMGYATELQNGTCPSAELGWDVSPKMVIGCQLTSVCVWCSREFSHDGCDAEPPSDSLGFMCPACKAKILGQFSKLDDDSSG</sequence>
<gene>
    <name evidence="11" type="primary">LOC105056808</name>
</gene>
<feature type="compositionally biased region" description="Low complexity" evidence="7">
    <location>
        <begin position="87"/>
        <end position="105"/>
    </location>
</feature>
<evidence type="ECO:0000313" key="10">
    <source>
        <dbReference type="Proteomes" id="UP000504607"/>
    </source>
</evidence>
<evidence type="ECO:0000256" key="6">
    <source>
        <dbReference type="PROSITE-ProRule" id="PRU00042"/>
    </source>
</evidence>
<comment type="subcellular location">
    <subcellularLocation>
        <location evidence="1">Nucleus</location>
    </subcellularLocation>
</comment>
<dbReference type="PANTHER" id="PTHR37701">
    <property type="entry name" value="METHYL-CPG-BINDING DOMAIN-CONTAINING PROTEIN 8"/>
    <property type="match status" value="1"/>
</dbReference>
<dbReference type="GO" id="GO:0005634">
    <property type="term" value="C:nucleus"/>
    <property type="evidence" value="ECO:0007669"/>
    <property type="project" value="UniProtKB-SubCell"/>
</dbReference>
<keyword evidence="2" id="KW-0805">Transcription regulation</keyword>
<evidence type="ECO:0000256" key="3">
    <source>
        <dbReference type="ARBA" id="ARBA00023125"/>
    </source>
</evidence>
<dbReference type="InterPro" id="IPR013087">
    <property type="entry name" value="Znf_C2H2_type"/>
</dbReference>
<evidence type="ECO:0000256" key="5">
    <source>
        <dbReference type="ARBA" id="ARBA00023242"/>
    </source>
</evidence>
<dbReference type="OrthoDB" id="1893318at2759"/>
<evidence type="ECO:0000256" key="4">
    <source>
        <dbReference type="ARBA" id="ARBA00023163"/>
    </source>
</evidence>
<keyword evidence="5" id="KW-0539">Nucleus</keyword>
<dbReference type="PROSITE" id="PS50157">
    <property type="entry name" value="ZINC_FINGER_C2H2_2"/>
    <property type="match status" value="1"/>
</dbReference>
<organism evidence="10 11">
    <name type="scientific">Elaeis guineensis var. tenera</name>
    <name type="common">Oil palm</name>
    <dbReference type="NCBI Taxonomy" id="51953"/>
    <lineage>
        <taxon>Eukaryota</taxon>
        <taxon>Viridiplantae</taxon>
        <taxon>Streptophyta</taxon>
        <taxon>Embryophyta</taxon>
        <taxon>Tracheophyta</taxon>
        <taxon>Spermatophyta</taxon>
        <taxon>Magnoliopsida</taxon>
        <taxon>Liliopsida</taxon>
        <taxon>Arecaceae</taxon>
        <taxon>Arecoideae</taxon>
        <taxon>Cocoseae</taxon>
        <taxon>Elaeidinae</taxon>
        <taxon>Elaeis</taxon>
    </lineage>
</organism>
<dbReference type="InterPro" id="IPR001739">
    <property type="entry name" value="Methyl_CpG_DNA-bd"/>
</dbReference>
<feature type="region of interest" description="Disordered" evidence="7">
    <location>
        <begin position="50"/>
        <end position="114"/>
    </location>
</feature>
<accession>A0A6I9S5I8</accession>
<feature type="domain" description="MBD" evidence="9">
    <location>
        <begin position="236"/>
        <end position="308"/>
    </location>
</feature>
<keyword evidence="3" id="KW-0238">DNA-binding</keyword>
<evidence type="ECO:0000259" key="9">
    <source>
        <dbReference type="PROSITE" id="PS50982"/>
    </source>
</evidence>
<dbReference type="PROSITE" id="PS00028">
    <property type="entry name" value="ZINC_FINGER_C2H2_1"/>
    <property type="match status" value="2"/>
</dbReference>
<evidence type="ECO:0000256" key="7">
    <source>
        <dbReference type="SAM" id="MobiDB-lite"/>
    </source>
</evidence>
<keyword evidence="6" id="KW-0863">Zinc-finger</keyword>
<evidence type="ECO:0000256" key="2">
    <source>
        <dbReference type="ARBA" id="ARBA00023015"/>
    </source>
</evidence>
<evidence type="ECO:0000313" key="11">
    <source>
        <dbReference type="RefSeq" id="XP_010937428.1"/>
    </source>
</evidence>
<dbReference type="GeneID" id="105056808"/>
<dbReference type="InterPro" id="IPR037472">
    <property type="entry name" value="MBD8"/>
</dbReference>
<dbReference type="Proteomes" id="UP000504607">
    <property type="component" value="Chromosome 13"/>
</dbReference>
<reference evidence="11" key="1">
    <citation type="submission" date="2025-08" db="UniProtKB">
        <authorList>
            <consortium name="RefSeq"/>
        </authorList>
    </citation>
    <scope>IDENTIFICATION</scope>
</reference>
<dbReference type="PANTHER" id="PTHR37701:SF17">
    <property type="entry name" value="METHYL BINDING DOMAIN117"/>
    <property type="match status" value="1"/>
</dbReference>
<dbReference type="RefSeq" id="XP_010937428.1">
    <property type="nucleotide sequence ID" value="XM_010939126.3"/>
</dbReference>
<proteinExistence type="predicted"/>
<dbReference type="PROSITE" id="PS50982">
    <property type="entry name" value="MBD"/>
    <property type="match status" value="1"/>
</dbReference>
<dbReference type="AlphaFoldDB" id="A0A6I9S5I8"/>
<protein>
    <submittedName>
        <fullName evidence="11">Uncharacterized protein LOC105056808</fullName>
    </submittedName>
</protein>
<keyword evidence="4" id="KW-0804">Transcription</keyword>
<evidence type="ECO:0000256" key="1">
    <source>
        <dbReference type="ARBA" id="ARBA00004123"/>
    </source>
</evidence>
<keyword evidence="10" id="KW-1185">Reference proteome</keyword>
<dbReference type="FunCoup" id="A0A6I9S5I8">
    <property type="interactions" value="477"/>
</dbReference>
<dbReference type="GO" id="GO:0003677">
    <property type="term" value="F:DNA binding"/>
    <property type="evidence" value="ECO:0007669"/>
    <property type="project" value="UniProtKB-KW"/>
</dbReference>
<evidence type="ECO:0000259" key="8">
    <source>
        <dbReference type="PROSITE" id="PS50157"/>
    </source>
</evidence>
<feature type="domain" description="C2H2-type" evidence="8">
    <location>
        <begin position="417"/>
        <end position="444"/>
    </location>
</feature>
<dbReference type="KEGG" id="egu:105056808"/>
<feature type="compositionally biased region" description="Polar residues" evidence="7">
    <location>
        <begin position="50"/>
        <end position="60"/>
    </location>
</feature>
<dbReference type="Gene3D" id="3.30.160.60">
    <property type="entry name" value="Classic Zinc Finger"/>
    <property type="match status" value="1"/>
</dbReference>
<dbReference type="InterPro" id="IPR016177">
    <property type="entry name" value="DNA-bd_dom_sf"/>
</dbReference>
<dbReference type="InParanoid" id="A0A6I9S5I8"/>